<accession>A0A8H3TX82</accession>
<evidence type="ECO:0000256" key="11">
    <source>
        <dbReference type="SAM" id="MobiDB-lite"/>
    </source>
</evidence>
<keyword evidence="5 10" id="KW-0256">Endoplasmic reticulum</keyword>
<keyword evidence="6 10" id="KW-1133">Transmembrane helix</keyword>
<keyword evidence="9 10" id="KW-0472">Membrane</keyword>
<dbReference type="AlphaFoldDB" id="A0A8H3TX82"/>
<dbReference type="InterPro" id="IPR007290">
    <property type="entry name" value="Arv1"/>
</dbReference>
<comment type="caution">
    <text evidence="12">The sequence shown here is derived from an EMBL/GenBank/DDBJ whole genome shotgun (WGS) entry which is preliminary data.</text>
</comment>
<keyword evidence="10" id="KW-0746">Sphingolipid metabolism</keyword>
<comment type="function">
    <text evidence="10">Mediator of sterol homeostasis involved in sterol uptake, trafficking and distribution into membranes.</text>
</comment>
<dbReference type="PANTHER" id="PTHR14467:SF0">
    <property type="entry name" value="PROTEIN ARV1"/>
    <property type="match status" value="1"/>
</dbReference>
<dbReference type="GO" id="GO:0000139">
    <property type="term" value="C:Golgi membrane"/>
    <property type="evidence" value="ECO:0007669"/>
    <property type="project" value="UniProtKB-SubCell"/>
</dbReference>
<feature type="region of interest" description="Disordered" evidence="11">
    <location>
        <begin position="74"/>
        <end position="97"/>
    </location>
</feature>
<keyword evidence="13" id="KW-1185">Reference proteome</keyword>
<dbReference type="EMBL" id="BLZA01000032">
    <property type="protein sequence ID" value="GHJ88754.1"/>
    <property type="molecule type" value="Genomic_DNA"/>
</dbReference>
<comment type="subcellular location">
    <subcellularLocation>
        <location evidence="1 10">Endoplasmic reticulum membrane</location>
        <topology evidence="1 10">Multi-pass membrane protein</topology>
    </subcellularLocation>
    <subcellularLocation>
        <location evidence="10">Golgi apparatus membrane</location>
        <topology evidence="10">Multi-pass membrane protein</topology>
    </subcellularLocation>
</comment>
<keyword evidence="7 10" id="KW-0445">Lipid transport</keyword>
<dbReference type="OrthoDB" id="2192830at2759"/>
<sequence>MPICVHCNGLVPYVYTVYSSKDNVRLAVCEQCHLFADPLIEHPLVLLLIDLILLKPRVYRHLVFNRGSQPFNAGKKNPLTRGSMAGEGSNVKEKLDNSEFEDEQTRVTAMNHDRHEITWRSIFLLAAITMSIEILVLYSTMSSSLSDNVRLFPLSATQKRLWASSSVIVVLSTAAQHLTSTAISAGFLKLSNARWLLTSSDTLKVLTSTKATKGSSAQNGENGQGFQDDATDPVTANGKIYDGRGIYFTLPMISLTLFFSSLLPCLLHVCLFIWSANIDGKEDSSGNTNVWTNNGPPNSKLVHLMGMQLSRLGTYLHPTLTQDFRHSWHSMTSILKREGIDEMWIVVRLLAGMSSGFGLRVVLPGPPWHASTAVLGGWLIKTAIQTGIHAYLLA</sequence>
<dbReference type="GO" id="GO:0005789">
    <property type="term" value="C:endoplasmic reticulum membrane"/>
    <property type="evidence" value="ECO:0007669"/>
    <property type="project" value="UniProtKB-SubCell"/>
</dbReference>
<dbReference type="GO" id="GO:0097036">
    <property type="term" value="P:regulation of plasma membrane sterol distribution"/>
    <property type="evidence" value="ECO:0007669"/>
    <property type="project" value="UniProtKB-UniRule"/>
</dbReference>
<keyword evidence="10" id="KW-0333">Golgi apparatus</keyword>
<dbReference type="PANTHER" id="PTHR14467">
    <property type="entry name" value="ARV1"/>
    <property type="match status" value="1"/>
</dbReference>
<evidence type="ECO:0000256" key="1">
    <source>
        <dbReference type="ARBA" id="ARBA00004477"/>
    </source>
</evidence>
<keyword evidence="3 10" id="KW-0813">Transport</keyword>
<dbReference type="GO" id="GO:0006665">
    <property type="term" value="P:sphingolipid metabolic process"/>
    <property type="evidence" value="ECO:0007669"/>
    <property type="project" value="UniProtKB-UniRule"/>
</dbReference>
<dbReference type="GO" id="GO:0032541">
    <property type="term" value="C:cortical endoplasmic reticulum"/>
    <property type="evidence" value="ECO:0007669"/>
    <property type="project" value="TreeGrafter"/>
</dbReference>
<evidence type="ECO:0000256" key="8">
    <source>
        <dbReference type="ARBA" id="ARBA00023098"/>
    </source>
</evidence>
<proteinExistence type="inferred from homology"/>
<comment type="caution">
    <text evidence="10">Lacks conserved residue(s) required for the propagation of feature annotation.</text>
</comment>
<evidence type="ECO:0000256" key="2">
    <source>
        <dbReference type="ARBA" id="ARBA00009187"/>
    </source>
</evidence>
<name>A0A8H3TX82_9TREE</name>
<dbReference type="Pfam" id="PF04161">
    <property type="entry name" value="Arv1"/>
    <property type="match status" value="1"/>
</dbReference>
<comment type="function">
    <text evidence="10">Regulates also the sphingolipid metabolism.</text>
</comment>
<evidence type="ECO:0000313" key="12">
    <source>
        <dbReference type="EMBL" id="GHJ88754.1"/>
    </source>
</evidence>
<keyword evidence="4 10" id="KW-0812">Transmembrane</keyword>
<gene>
    <name evidence="12" type="ORF">NliqN6_5156</name>
</gene>
<dbReference type="GO" id="GO:0032366">
    <property type="term" value="P:intracellular sterol transport"/>
    <property type="evidence" value="ECO:0007669"/>
    <property type="project" value="UniProtKB-UniRule"/>
</dbReference>
<reference evidence="12" key="1">
    <citation type="submission" date="2020-07" db="EMBL/GenBank/DDBJ databases">
        <title>Draft Genome Sequence of a Deep-Sea Yeast, Naganishia (Cryptococcus) liquefaciens strain N6.</title>
        <authorList>
            <person name="Han Y.W."/>
            <person name="Kajitani R."/>
            <person name="Morimoto H."/>
            <person name="Parhat M."/>
            <person name="Tsubouchi H."/>
            <person name="Bakenova O."/>
            <person name="Ogata M."/>
            <person name="Argunhan B."/>
            <person name="Aoki R."/>
            <person name="Kajiwara S."/>
            <person name="Itoh T."/>
            <person name="Iwasaki H."/>
        </authorList>
    </citation>
    <scope>NUCLEOTIDE SEQUENCE</scope>
    <source>
        <strain evidence="12">N6</strain>
    </source>
</reference>
<evidence type="ECO:0000256" key="3">
    <source>
        <dbReference type="ARBA" id="ARBA00022448"/>
    </source>
</evidence>
<feature type="transmembrane region" description="Helical" evidence="10">
    <location>
        <begin position="122"/>
        <end position="141"/>
    </location>
</feature>
<evidence type="ECO:0000256" key="10">
    <source>
        <dbReference type="RuleBase" id="RU368065"/>
    </source>
</evidence>
<dbReference type="Proteomes" id="UP000620104">
    <property type="component" value="Unassembled WGS sequence"/>
</dbReference>
<evidence type="ECO:0000256" key="5">
    <source>
        <dbReference type="ARBA" id="ARBA00022824"/>
    </source>
</evidence>
<evidence type="ECO:0000256" key="7">
    <source>
        <dbReference type="ARBA" id="ARBA00023055"/>
    </source>
</evidence>
<evidence type="ECO:0000313" key="13">
    <source>
        <dbReference type="Proteomes" id="UP000620104"/>
    </source>
</evidence>
<evidence type="ECO:0000256" key="9">
    <source>
        <dbReference type="ARBA" id="ARBA00023136"/>
    </source>
</evidence>
<dbReference type="GO" id="GO:0016125">
    <property type="term" value="P:sterol metabolic process"/>
    <property type="evidence" value="ECO:0007669"/>
    <property type="project" value="UniProtKB-UniRule"/>
</dbReference>
<feature type="transmembrane region" description="Helical" evidence="10">
    <location>
        <begin position="246"/>
        <end position="274"/>
    </location>
</feature>
<evidence type="ECO:0000256" key="6">
    <source>
        <dbReference type="ARBA" id="ARBA00022989"/>
    </source>
</evidence>
<keyword evidence="8 10" id="KW-0443">Lipid metabolism</keyword>
<evidence type="ECO:0000256" key="4">
    <source>
        <dbReference type="ARBA" id="ARBA00022692"/>
    </source>
</evidence>
<organism evidence="12 13">
    <name type="scientific">Naganishia liquefaciens</name>
    <dbReference type="NCBI Taxonomy" id="104408"/>
    <lineage>
        <taxon>Eukaryota</taxon>
        <taxon>Fungi</taxon>
        <taxon>Dikarya</taxon>
        <taxon>Basidiomycota</taxon>
        <taxon>Agaricomycotina</taxon>
        <taxon>Tremellomycetes</taxon>
        <taxon>Filobasidiales</taxon>
        <taxon>Filobasidiaceae</taxon>
        <taxon>Naganishia</taxon>
    </lineage>
</organism>
<comment type="similarity">
    <text evidence="2 10">Belongs to the ARV1 family.</text>
</comment>
<protein>
    <recommendedName>
        <fullName evidence="10">Protein ARV</fullName>
    </recommendedName>
</protein>